<evidence type="ECO:0000259" key="18">
    <source>
        <dbReference type="PROSITE" id="PS51192"/>
    </source>
</evidence>
<dbReference type="InterPro" id="IPR000629">
    <property type="entry name" value="RNA-helicase_DEAD-box_CS"/>
</dbReference>
<dbReference type="PANTHER" id="PTHR47958">
    <property type="entry name" value="ATP-DEPENDENT RNA HELICASE DBP3"/>
    <property type="match status" value="1"/>
</dbReference>
<feature type="domain" description="Helicase C-terminal" evidence="19">
    <location>
        <begin position="630"/>
        <end position="791"/>
    </location>
</feature>
<dbReference type="FunFam" id="3.40.50.300:FF:000520">
    <property type="entry name" value="probable ATP-dependent RNA helicase DDX23"/>
    <property type="match status" value="1"/>
</dbReference>
<comment type="function">
    <text evidence="12">Involved in pre-mRNA splicing and its phosphorylated form (by SRPK2) is required for spliceosomal B complex formation. Independently of its spliceosome formation function, required for the suppression of incorrect R-loops formed during transcription; R-loops are composed of a DNA:RNA hybrid and the associated non-template single-stranded DNA.</text>
</comment>
<dbReference type="GO" id="GO:0003724">
    <property type="term" value="F:RNA helicase activity"/>
    <property type="evidence" value="ECO:0007669"/>
    <property type="project" value="UniProtKB-EC"/>
</dbReference>
<dbReference type="Gene3D" id="3.40.50.300">
    <property type="entry name" value="P-loop containing nucleotide triphosphate hydrolases"/>
    <property type="match status" value="2"/>
</dbReference>
<evidence type="ECO:0000256" key="3">
    <source>
        <dbReference type="ARBA" id="ARBA00022664"/>
    </source>
</evidence>
<evidence type="ECO:0000256" key="15">
    <source>
        <dbReference type="ARBA" id="ARBA00075448"/>
    </source>
</evidence>
<keyword evidence="22" id="KW-1185">Reference proteome</keyword>
<comment type="similarity">
    <text evidence="10">Belongs to the DEAD box helicase family. DDX23/PRP28 subfamily.</text>
</comment>
<dbReference type="GO" id="GO:0016787">
    <property type="term" value="F:hydrolase activity"/>
    <property type="evidence" value="ECO:0007669"/>
    <property type="project" value="UniProtKB-KW"/>
</dbReference>
<dbReference type="CDD" id="cd17945">
    <property type="entry name" value="DEADc_DDX23"/>
    <property type="match status" value="1"/>
</dbReference>
<dbReference type="Pfam" id="PF00270">
    <property type="entry name" value="DEAD"/>
    <property type="match status" value="1"/>
</dbReference>
<name>A0A7J7JSD7_BUGNE</name>
<dbReference type="SUPFAM" id="SSF52540">
    <property type="entry name" value="P-loop containing nucleoside triphosphate hydrolases"/>
    <property type="match status" value="1"/>
</dbReference>
<feature type="compositionally biased region" description="Basic and acidic residues" evidence="17">
    <location>
        <begin position="117"/>
        <end position="134"/>
    </location>
</feature>
<feature type="domain" description="DEAD-box RNA helicase Q" evidence="20">
    <location>
        <begin position="384"/>
        <end position="412"/>
    </location>
</feature>
<evidence type="ECO:0000259" key="19">
    <source>
        <dbReference type="PROSITE" id="PS51194"/>
    </source>
</evidence>
<feature type="region of interest" description="Disordered" evidence="17">
    <location>
        <begin position="173"/>
        <end position="242"/>
    </location>
</feature>
<evidence type="ECO:0000256" key="2">
    <source>
        <dbReference type="ARBA" id="ARBA00012552"/>
    </source>
</evidence>
<dbReference type="PROSITE" id="PS51195">
    <property type="entry name" value="Q_MOTIF"/>
    <property type="match status" value="1"/>
</dbReference>
<dbReference type="EC" id="3.6.4.13" evidence="2"/>
<evidence type="ECO:0000313" key="21">
    <source>
        <dbReference type="EMBL" id="KAF6028561.1"/>
    </source>
</evidence>
<evidence type="ECO:0000256" key="10">
    <source>
        <dbReference type="ARBA" id="ARBA00037954"/>
    </source>
</evidence>
<dbReference type="SMART" id="SM00487">
    <property type="entry name" value="DEXDc"/>
    <property type="match status" value="1"/>
</dbReference>
<accession>A0A7J7JSD7</accession>
<dbReference type="InterPro" id="IPR011545">
    <property type="entry name" value="DEAD/DEAH_box_helicase_dom"/>
</dbReference>
<dbReference type="Pfam" id="PF00271">
    <property type="entry name" value="Helicase_C"/>
    <property type="match status" value="1"/>
</dbReference>
<comment type="subcellular location">
    <subcellularLocation>
        <location evidence="1">Nucleus</location>
    </subcellularLocation>
</comment>
<feature type="region of interest" description="Disordered" evidence="17">
    <location>
        <begin position="1"/>
        <end position="139"/>
    </location>
</feature>
<reference evidence="21" key="1">
    <citation type="submission" date="2020-06" db="EMBL/GenBank/DDBJ databases">
        <title>Draft genome of Bugula neritina, a colonial animal packing powerful symbionts and potential medicines.</title>
        <authorList>
            <person name="Rayko M."/>
        </authorList>
    </citation>
    <scope>NUCLEOTIDE SEQUENCE [LARGE SCALE GENOMIC DNA]</scope>
    <source>
        <strain evidence="21">Kwan_BN1</strain>
    </source>
</reference>
<keyword evidence="4" id="KW-0547">Nucleotide-binding</keyword>
<gene>
    <name evidence="21" type="ORF">EB796_013134</name>
</gene>
<keyword evidence="8" id="KW-0508">mRNA splicing</keyword>
<dbReference type="InterPro" id="IPR057479">
    <property type="entry name" value="PRP28/DDX23-like_helical"/>
</dbReference>
<comment type="subunit">
    <text evidence="13">The phosphorylated form (by SRPK2) is a component of the U4/U6-U5 tri-snRNP complex composed of the U4, U6 and U5 snRNAs and at least PRPF3, PRPF4, PRPF6, PRPF8, PRPF31, SNRNP200, TXNL4A, WDR57, SNRNP40, DDX23, CD2BP2, PPIH, SNU13, EFTUD2, SART1 and USP39. Identified in the spliceosome C complex. Interacts with ERBB4. Interacts with ERCC6.</text>
</comment>
<evidence type="ECO:0000256" key="11">
    <source>
        <dbReference type="ARBA" id="ARBA00047984"/>
    </source>
</evidence>
<keyword evidence="3" id="KW-0507">mRNA processing</keyword>
<dbReference type="OrthoDB" id="196131at2759"/>
<evidence type="ECO:0000256" key="13">
    <source>
        <dbReference type="ARBA" id="ARBA00062365"/>
    </source>
</evidence>
<dbReference type="InterPro" id="IPR014014">
    <property type="entry name" value="RNA_helicase_DEAD_Q_motif"/>
</dbReference>
<dbReference type="InterPro" id="IPR027417">
    <property type="entry name" value="P-loop_NTPase"/>
</dbReference>
<dbReference type="EMBL" id="VXIV02001938">
    <property type="protein sequence ID" value="KAF6028561.1"/>
    <property type="molecule type" value="Genomic_DNA"/>
</dbReference>
<comment type="caution">
    <text evidence="21">The sequence shown here is derived from an EMBL/GenBank/DDBJ whole genome shotgun (WGS) entry which is preliminary data.</text>
</comment>
<keyword evidence="9" id="KW-0539">Nucleus</keyword>
<keyword evidence="5" id="KW-0378">Hydrolase</keyword>
<feature type="domain" description="Helicase ATP-binding" evidence="18">
    <location>
        <begin position="415"/>
        <end position="619"/>
    </location>
</feature>
<evidence type="ECO:0000256" key="1">
    <source>
        <dbReference type="ARBA" id="ARBA00004123"/>
    </source>
</evidence>
<dbReference type="GO" id="GO:0003676">
    <property type="term" value="F:nucleic acid binding"/>
    <property type="evidence" value="ECO:0007669"/>
    <property type="project" value="InterPro"/>
</dbReference>
<protein>
    <recommendedName>
        <fullName evidence="14">Probable ATP-dependent RNA helicase DDX23</fullName>
        <ecNumber evidence="2">3.6.4.13</ecNumber>
    </recommendedName>
    <alternativeName>
        <fullName evidence="15">DEAD box protein 23</fullName>
    </alternativeName>
</protein>
<dbReference type="Proteomes" id="UP000593567">
    <property type="component" value="Unassembled WGS sequence"/>
</dbReference>
<feature type="compositionally biased region" description="Basic residues" evidence="17">
    <location>
        <begin position="61"/>
        <end position="116"/>
    </location>
</feature>
<evidence type="ECO:0000256" key="9">
    <source>
        <dbReference type="ARBA" id="ARBA00023242"/>
    </source>
</evidence>
<dbReference type="InterPro" id="IPR014001">
    <property type="entry name" value="Helicase_ATP-bd"/>
</dbReference>
<evidence type="ECO:0000256" key="8">
    <source>
        <dbReference type="ARBA" id="ARBA00023187"/>
    </source>
</evidence>
<dbReference type="FunFam" id="3.40.50.300:FF:000322">
    <property type="entry name" value="probable ATP-dependent RNA helicase DDX23"/>
    <property type="match status" value="1"/>
</dbReference>
<proteinExistence type="inferred from homology"/>
<dbReference type="PROSITE" id="PS00039">
    <property type="entry name" value="DEAD_ATP_HELICASE"/>
    <property type="match status" value="1"/>
</dbReference>
<evidence type="ECO:0000313" key="22">
    <source>
        <dbReference type="Proteomes" id="UP000593567"/>
    </source>
</evidence>
<evidence type="ECO:0000256" key="4">
    <source>
        <dbReference type="ARBA" id="ARBA00022741"/>
    </source>
</evidence>
<dbReference type="PROSITE" id="PS51192">
    <property type="entry name" value="HELICASE_ATP_BIND_1"/>
    <property type="match status" value="1"/>
</dbReference>
<dbReference type="GO" id="GO:0000398">
    <property type="term" value="P:mRNA splicing, via spliceosome"/>
    <property type="evidence" value="ECO:0007669"/>
    <property type="project" value="UniProtKB-ARBA"/>
</dbReference>
<dbReference type="AlphaFoldDB" id="A0A7J7JSD7"/>
<evidence type="ECO:0000256" key="16">
    <source>
        <dbReference type="PROSITE-ProRule" id="PRU00552"/>
    </source>
</evidence>
<evidence type="ECO:0000256" key="12">
    <source>
        <dbReference type="ARBA" id="ARBA00055288"/>
    </source>
</evidence>
<organism evidence="21 22">
    <name type="scientific">Bugula neritina</name>
    <name type="common">Brown bryozoan</name>
    <name type="synonym">Sertularia neritina</name>
    <dbReference type="NCBI Taxonomy" id="10212"/>
    <lineage>
        <taxon>Eukaryota</taxon>
        <taxon>Metazoa</taxon>
        <taxon>Spiralia</taxon>
        <taxon>Lophotrochozoa</taxon>
        <taxon>Bryozoa</taxon>
        <taxon>Gymnolaemata</taxon>
        <taxon>Cheilostomatida</taxon>
        <taxon>Flustrina</taxon>
        <taxon>Buguloidea</taxon>
        <taxon>Bugulidae</taxon>
        <taxon>Bugula</taxon>
    </lineage>
</organism>
<sequence length="814" mass="94781">MGDVIDLTDEVVLVDESTSSSVKGKSIKTQEKDRRRGENKEYDDRERDREVREREKEDRGHHRRSRSKERKRERERKRSRSRERRRSRSDDRKRRRSRSRDRDRRRSRSRDRKSRKDAKEAAKPVEEEVEEKPKRVPVSLEEVLAKKKAEEEAQSKPKFLSKAERAELAIKKRQEEVEAKKKEREEERKKQMDFLRQSRERPGDRRDRERREREREREKEKNGEGDVQDRRPHADRNLEEKAIKERYLGIKERKKRQRRQNDRKFVFDWDVGEDTATDYNPIYKDKHELQLMGRGHVAGIDIKAQKKDNAAFYNSLMEKRRTFEEKTQEAKRLKSVRKKEAKLNFDDRNWREKELKEMKDRDWRIFREDYNISTKGGQIPHPLRNWKESPIPSEILDVINKVGYKEPTPIQRQAIPIGLQNRDVIGVAETGSGKTAAFLIPLLVWITSLPKMERLEDLDKGPYAIILAPTRELAQQIEEESNKFGALLSIKTVAVIGGISREEQSLKLRMGCEIVIATPGRLIDVLENRYLVLSQCTYVVLDEADRMIDMGFEPEVQKILNYLPVTNVKPDSELAENPDLLTQNFLSKHKFRQTVMFTATMPPAVERIAKSYLRRPSVIYIGSVGKPIDRVEQHVTICGENEKRNKLLQILEKNRTPPIIIFVNKKKGADVLAKGLEKMGYSAVSLHGGKGQEQREYALAALKEGSKEILIATDVAGRGIDIKDVQCVINYDMTKSIEDYTHRIGRTGRAGKSGVSYTFLTQEDSQVFFDLKQVLQNSSVSVCPTELANHPDAQQKPGSVPMGKKRKDEQIFVH</sequence>
<evidence type="ECO:0000256" key="14">
    <source>
        <dbReference type="ARBA" id="ARBA00072905"/>
    </source>
</evidence>
<dbReference type="CDD" id="cd18787">
    <property type="entry name" value="SF2_C_DEAD"/>
    <property type="match status" value="1"/>
</dbReference>
<dbReference type="Pfam" id="PF25430">
    <property type="entry name" value="DDX23"/>
    <property type="match status" value="1"/>
</dbReference>
<dbReference type="SMART" id="SM00490">
    <property type="entry name" value="HELICc"/>
    <property type="match status" value="1"/>
</dbReference>
<keyword evidence="7" id="KW-0067">ATP-binding</keyword>
<evidence type="ECO:0000256" key="6">
    <source>
        <dbReference type="ARBA" id="ARBA00022806"/>
    </source>
</evidence>
<evidence type="ECO:0000256" key="5">
    <source>
        <dbReference type="ARBA" id="ARBA00022801"/>
    </source>
</evidence>
<dbReference type="GO" id="GO:0005634">
    <property type="term" value="C:nucleus"/>
    <property type="evidence" value="ECO:0007669"/>
    <property type="project" value="UniProtKB-SubCell"/>
</dbReference>
<feature type="short sequence motif" description="Q motif" evidence="16">
    <location>
        <begin position="384"/>
        <end position="412"/>
    </location>
</feature>
<dbReference type="GO" id="GO:0005524">
    <property type="term" value="F:ATP binding"/>
    <property type="evidence" value="ECO:0007669"/>
    <property type="project" value="UniProtKB-KW"/>
</dbReference>
<feature type="region of interest" description="Disordered" evidence="17">
    <location>
        <begin position="788"/>
        <end position="814"/>
    </location>
</feature>
<evidence type="ECO:0000256" key="17">
    <source>
        <dbReference type="SAM" id="MobiDB-lite"/>
    </source>
</evidence>
<evidence type="ECO:0000259" key="20">
    <source>
        <dbReference type="PROSITE" id="PS51195"/>
    </source>
</evidence>
<dbReference type="PROSITE" id="PS51194">
    <property type="entry name" value="HELICASE_CTER"/>
    <property type="match status" value="1"/>
</dbReference>
<keyword evidence="6" id="KW-0347">Helicase</keyword>
<comment type="catalytic activity">
    <reaction evidence="11">
        <text>ATP + H2O = ADP + phosphate + H(+)</text>
        <dbReference type="Rhea" id="RHEA:13065"/>
        <dbReference type="ChEBI" id="CHEBI:15377"/>
        <dbReference type="ChEBI" id="CHEBI:15378"/>
        <dbReference type="ChEBI" id="CHEBI:30616"/>
        <dbReference type="ChEBI" id="CHEBI:43474"/>
        <dbReference type="ChEBI" id="CHEBI:456216"/>
        <dbReference type="EC" id="3.6.4.13"/>
    </reaction>
</comment>
<dbReference type="InterPro" id="IPR001650">
    <property type="entry name" value="Helicase_C-like"/>
</dbReference>
<feature type="compositionally biased region" description="Acidic residues" evidence="17">
    <location>
        <begin position="1"/>
        <end position="13"/>
    </location>
</feature>
<evidence type="ECO:0000256" key="7">
    <source>
        <dbReference type="ARBA" id="ARBA00022840"/>
    </source>
</evidence>
<feature type="compositionally biased region" description="Basic and acidic residues" evidence="17">
    <location>
        <begin position="28"/>
        <end position="60"/>
    </location>
</feature>